<comment type="similarity">
    <text evidence="2">Belongs to the N-acylglucosamine 2-epimerase family.</text>
</comment>
<comment type="similarity">
    <text evidence="4">Belongs to the cellobiose 2-epimerase family.</text>
</comment>
<keyword evidence="6" id="KW-1185">Reference proteome</keyword>
<sequence length="418" mass="47144">MKRFDAEHHLKTVILPYWNALKDTEYGGFYGFKTYDLAVQKKADKGVILHSRILWFYSNVYLTIGGAENLANARHAYEFIVKRCFDTERGGVYWMVSYDGVPADTTKNAYNQAFCIYALASYYRASGNAEALRRAYSLFECIETYCADEYGYLEAFGADWKTPVESAICDQGVAAEKTMNTLLHVLEAYTELFSADSHPLVGKKLTRILRIVCERVFNPEFERLETFFDARMKPLADIHSYGHDIEAAWLLDRAAEVLTRDVERGSAAACAPFADDVRAAVRAVAECTPRIARKILAIAYDGQALNNESRGEAAAANAASVGKNLGVHVDTERIWWVQAESVVGFVNEYGKSGDENFLSAARQIYSYIENTLVDKRPGSEWFWSVSKDGEASRHGITEPWKCPYHNGRMCVELIRRGY</sequence>
<evidence type="ECO:0000313" key="5">
    <source>
        <dbReference type="EMBL" id="AEE17335.1"/>
    </source>
</evidence>
<keyword evidence="3 4" id="KW-0413">Isomerase</keyword>
<evidence type="ECO:0000256" key="3">
    <source>
        <dbReference type="ARBA" id="ARBA00023235"/>
    </source>
</evidence>
<dbReference type="Proteomes" id="UP000006546">
    <property type="component" value="Chromosome"/>
</dbReference>
<evidence type="ECO:0000256" key="2">
    <source>
        <dbReference type="ARBA" id="ARBA00008558"/>
    </source>
</evidence>
<accession>F4LJ26</accession>
<dbReference type="SMR" id="F4LJ26"/>
<evidence type="ECO:0000256" key="4">
    <source>
        <dbReference type="HAMAP-Rule" id="MF_00929"/>
    </source>
</evidence>
<organism evidence="5 6">
    <name type="scientific">Treponema brennaborense (strain DSM 12168 / CIP 105900 / DD5/3)</name>
    <dbReference type="NCBI Taxonomy" id="906968"/>
    <lineage>
        <taxon>Bacteria</taxon>
        <taxon>Pseudomonadati</taxon>
        <taxon>Spirochaetota</taxon>
        <taxon>Spirochaetia</taxon>
        <taxon>Spirochaetales</taxon>
        <taxon>Treponemataceae</taxon>
        <taxon>Treponema</taxon>
    </lineage>
</organism>
<dbReference type="Gene3D" id="1.50.10.10">
    <property type="match status" value="1"/>
</dbReference>
<dbReference type="InterPro" id="IPR008928">
    <property type="entry name" value="6-hairpin_glycosidase_sf"/>
</dbReference>
<dbReference type="PANTHER" id="PTHR15108">
    <property type="entry name" value="N-ACYLGLUCOSAMINE-2-EPIMERASE"/>
    <property type="match status" value="1"/>
</dbReference>
<dbReference type="AlphaFoldDB" id="F4LJ26"/>
<dbReference type="InterPro" id="IPR010819">
    <property type="entry name" value="AGE/CE"/>
</dbReference>
<dbReference type="HOGENOM" id="CLU_046651_3_0_12"/>
<dbReference type="SUPFAM" id="SSF48208">
    <property type="entry name" value="Six-hairpin glycosidases"/>
    <property type="match status" value="1"/>
</dbReference>
<proteinExistence type="inferred from homology"/>
<dbReference type="EMBL" id="CP002696">
    <property type="protein sequence ID" value="AEE17335.1"/>
    <property type="molecule type" value="Genomic_DNA"/>
</dbReference>
<reference evidence="6" key="1">
    <citation type="submission" date="2011-04" db="EMBL/GenBank/DDBJ databases">
        <title>The complete genome of Treponema brennaborense DSM 12168.</title>
        <authorList>
            <person name="Lucas S."/>
            <person name="Han J."/>
            <person name="Lapidus A."/>
            <person name="Bruce D."/>
            <person name="Goodwin L."/>
            <person name="Pitluck S."/>
            <person name="Peters L."/>
            <person name="Kyrpides N."/>
            <person name="Mavromatis K."/>
            <person name="Ivanova N."/>
            <person name="Mikhailova N."/>
            <person name="Pagani I."/>
            <person name="Teshima H."/>
            <person name="Detter J.C."/>
            <person name="Tapia R."/>
            <person name="Han C."/>
            <person name="Land M."/>
            <person name="Hauser L."/>
            <person name="Markowitz V."/>
            <person name="Cheng J.-F."/>
            <person name="Hugenholtz P."/>
            <person name="Woyke T."/>
            <person name="Wu D."/>
            <person name="Gronow S."/>
            <person name="Wellnitz S."/>
            <person name="Brambilla E."/>
            <person name="Klenk H.-P."/>
            <person name="Eisen J.A."/>
        </authorList>
    </citation>
    <scope>NUCLEOTIDE SEQUENCE [LARGE SCALE GENOMIC DNA]</scope>
    <source>
        <strain evidence="6">DSM 12168 / CIP 105900 / DD5/3</strain>
    </source>
</reference>
<evidence type="ECO:0000313" key="6">
    <source>
        <dbReference type="Proteomes" id="UP000006546"/>
    </source>
</evidence>
<dbReference type="eggNOG" id="COG2942">
    <property type="taxonomic scope" value="Bacteria"/>
</dbReference>
<dbReference type="GO" id="GO:0047736">
    <property type="term" value="F:cellobiose epimerase activity"/>
    <property type="evidence" value="ECO:0007669"/>
    <property type="project" value="UniProtKB-UniRule"/>
</dbReference>
<dbReference type="HAMAP" id="MF_00929">
    <property type="entry name" value="Cellobiose_2_epim"/>
    <property type="match status" value="1"/>
</dbReference>
<dbReference type="STRING" id="906968.Trebr_1916"/>
<dbReference type="GO" id="GO:0005975">
    <property type="term" value="P:carbohydrate metabolic process"/>
    <property type="evidence" value="ECO:0007669"/>
    <property type="project" value="InterPro"/>
</dbReference>
<dbReference type="InterPro" id="IPR012341">
    <property type="entry name" value="6hp_glycosidase-like_sf"/>
</dbReference>
<evidence type="ECO:0000256" key="1">
    <source>
        <dbReference type="ARBA" id="ARBA00001470"/>
    </source>
</evidence>
<dbReference type="RefSeq" id="WP_013759039.1">
    <property type="nucleotide sequence ID" value="NC_015500.1"/>
</dbReference>
<dbReference type="EC" id="5.1.3.11" evidence="4"/>
<dbReference type="Pfam" id="PF07221">
    <property type="entry name" value="GlcNAc_2-epim"/>
    <property type="match status" value="1"/>
</dbReference>
<dbReference type="InterPro" id="IPR028584">
    <property type="entry name" value="Cellobiose_2_epim"/>
</dbReference>
<gene>
    <name evidence="5" type="ordered locus">Trebr_1916</name>
</gene>
<dbReference type="OrthoDB" id="5141876at2"/>
<comment type="function">
    <text evidence="4">Catalyzes the reversible epimerization of cellobiose to 4-O-beta-D-glucopyranosyl-D-mannose (Glc-Man).</text>
</comment>
<dbReference type="KEGG" id="tbe:Trebr_1916"/>
<name>F4LJ26_TREBD</name>
<comment type="catalytic activity">
    <reaction evidence="1 4">
        <text>D-cellobiose = beta-D-glucosyl-(1-&gt;4)-D-mannopyranose</text>
        <dbReference type="Rhea" id="RHEA:23384"/>
        <dbReference type="ChEBI" id="CHEBI:17057"/>
        <dbReference type="ChEBI" id="CHEBI:47931"/>
        <dbReference type="EC" id="5.1.3.11"/>
    </reaction>
</comment>
<protein>
    <recommendedName>
        <fullName evidence="4">Cellobiose 2-epimerase</fullName>
        <shortName evidence="4">CE</shortName>
        <ecNumber evidence="4">5.1.3.11</ecNumber>
    </recommendedName>
</protein>